<accession>A0A433DLK0</accession>
<evidence type="ECO:0000256" key="3">
    <source>
        <dbReference type="ARBA" id="ARBA00023274"/>
    </source>
</evidence>
<name>A0A433DLK0_9FUNG</name>
<evidence type="ECO:0000256" key="1">
    <source>
        <dbReference type="ARBA" id="ARBA00007926"/>
    </source>
</evidence>
<organism evidence="5 6">
    <name type="scientific">Jimgerdemannia flammicorona</name>
    <dbReference type="NCBI Taxonomy" id="994334"/>
    <lineage>
        <taxon>Eukaryota</taxon>
        <taxon>Fungi</taxon>
        <taxon>Fungi incertae sedis</taxon>
        <taxon>Mucoromycota</taxon>
        <taxon>Mucoromycotina</taxon>
        <taxon>Endogonomycetes</taxon>
        <taxon>Endogonales</taxon>
        <taxon>Endogonaceae</taxon>
        <taxon>Jimgerdemannia</taxon>
    </lineage>
</organism>
<keyword evidence="6" id="KW-1185">Reference proteome</keyword>
<dbReference type="GO" id="GO:1990904">
    <property type="term" value="C:ribonucleoprotein complex"/>
    <property type="evidence" value="ECO:0007669"/>
    <property type="project" value="UniProtKB-KW"/>
</dbReference>
<dbReference type="PANTHER" id="PTHR10544">
    <property type="entry name" value="60S RIBOSOMAL PROTEIN L28"/>
    <property type="match status" value="1"/>
</dbReference>
<protein>
    <submittedName>
        <fullName evidence="5">Ribosomal L28e/Mak16</fullName>
    </submittedName>
</protein>
<reference evidence="5 6" key="1">
    <citation type="journal article" date="2018" name="New Phytol.">
        <title>Phylogenomics of Endogonaceae and evolution of mycorrhizas within Mucoromycota.</title>
        <authorList>
            <person name="Chang Y."/>
            <person name="Desiro A."/>
            <person name="Na H."/>
            <person name="Sandor L."/>
            <person name="Lipzen A."/>
            <person name="Clum A."/>
            <person name="Barry K."/>
            <person name="Grigoriev I.V."/>
            <person name="Martin F.M."/>
            <person name="Stajich J.E."/>
            <person name="Smith M.E."/>
            <person name="Bonito G."/>
            <person name="Spatafora J.W."/>
        </authorList>
    </citation>
    <scope>NUCLEOTIDE SEQUENCE [LARGE SCALE GENOMIC DNA]</scope>
    <source>
        <strain evidence="5 6">GMNB39</strain>
    </source>
</reference>
<dbReference type="OrthoDB" id="338850at2759"/>
<dbReference type="InterPro" id="IPR002672">
    <property type="entry name" value="Ribosomal_eL28"/>
</dbReference>
<comment type="caution">
    <text evidence="5">The sequence shown here is derived from an EMBL/GenBank/DDBJ whole genome shotgun (WGS) entry which is preliminary data.</text>
</comment>
<evidence type="ECO:0000313" key="6">
    <source>
        <dbReference type="Proteomes" id="UP000268093"/>
    </source>
</evidence>
<gene>
    <name evidence="5" type="ORF">BC936DRAFT_146276</name>
</gene>
<evidence type="ECO:0000313" key="5">
    <source>
        <dbReference type="EMBL" id="RUP51742.1"/>
    </source>
</evidence>
<keyword evidence="2" id="KW-0689">Ribosomal protein</keyword>
<dbReference type="EMBL" id="RBNI01000511">
    <property type="protein sequence ID" value="RUP51742.1"/>
    <property type="molecule type" value="Genomic_DNA"/>
</dbReference>
<dbReference type="GO" id="GO:0003735">
    <property type="term" value="F:structural constituent of ribosome"/>
    <property type="evidence" value="ECO:0007669"/>
    <property type="project" value="InterPro"/>
</dbReference>
<comment type="similarity">
    <text evidence="1">Belongs to the eukaryotic ribosomal protein eL28 family.</text>
</comment>
<dbReference type="AlphaFoldDB" id="A0A433DLK0"/>
<dbReference type="Gene3D" id="3.30.390.110">
    <property type="match status" value="1"/>
</dbReference>
<dbReference type="GO" id="GO:0006412">
    <property type="term" value="P:translation"/>
    <property type="evidence" value="ECO:0007669"/>
    <property type="project" value="InterPro"/>
</dbReference>
<evidence type="ECO:0000259" key="4">
    <source>
        <dbReference type="Pfam" id="PF01778"/>
    </source>
</evidence>
<sequence length="126" mass="13461">MKCPGIQFSSEPGNLTNLNTFKYSGLANNKIVGIVPTVSGKGIELITKKQKLSAHNINKCINKITITKGSHHTALSVANIVAHNGYCLDLHQAVLACISAILASQRLAKVHVKKTKGHCTMCAKQA</sequence>
<dbReference type="GO" id="GO:0005840">
    <property type="term" value="C:ribosome"/>
    <property type="evidence" value="ECO:0007669"/>
    <property type="project" value="UniProtKB-KW"/>
</dbReference>
<evidence type="ECO:0000256" key="2">
    <source>
        <dbReference type="ARBA" id="ARBA00022980"/>
    </source>
</evidence>
<dbReference type="Pfam" id="PF01778">
    <property type="entry name" value="Ribosomal_L28e"/>
    <property type="match status" value="1"/>
</dbReference>
<feature type="domain" description="Ribosomal eL28/Mak16" evidence="4">
    <location>
        <begin position="5"/>
        <end position="103"/>
    </location>
</feature>
<dbReference type="InterPro" id="IPR029004">
    <property type="entry name" value="Ribosomal_eL28/Mak16"/>
</dbReference>
<proteinExistence type="inferred from homology"/>
<dbReference type="Proteomes" id="UP000268093">
    <property type="component" value="Unassembled WGS sequence"/>
</dbReference>
<keyword evidence="3" id="KW-0687">Ribonucleoprotein</keyword>